<dbReference type="EMBL" id="BNJG01000002">
    <property type="protein sequence ID" value="GHO56586.1"/>
    <property type="molecule type" value="Genomic_DNA"/>
</dbReference>
<dbReference type="PANTHER" id="PTHR43610:SF1">
    <property type="entry name" value="N-ACETYLTRANSFERASE DOMAIN-CONTAINING PROTEIN"/>
    <property type="match status" value="1"/>
</dbReference>
<evidence type="ECO:0008006" key="3">
    <source>
        <dbReference type="Google" id="ProtNLM"/>
    </source>
</evidence>
<dbReference type="Gene3D" id="3.40.630.30">
    <property type="match status" value="1"/>
</dbReference>
<sequence length="91" mass="10499">MMRCEPITLRGQKVLLEPLCLAHAPALYEAIREANIQSQRAIERLGAVKEGTMRNNRIMPDGSYRHSVYYSIIENEWQQVKAGLEVKMRRA</sequence>
<dbReference type="SUPFAM" id="SSF55729">
    <property type="entry name" value="Acyl-CoA N-acyltransferases (Nat)"/>
    <property type="match status" value="1"/>
</dbReference>
<dbReference type="PANTHER" id="PTHR43610">
    <property type="entry name" value="BLL6696 PROTEIN"/>
    <property type="match status" value="1"/>
</dbReference>
<proteinExistence type="predicted"/>
<gene>
    <name evidence="1" type="ORF">KSB_50610</name>
</gene>
<comment type="caution">
    <text evidence="1">The sequence shown here is derived from an EMBL/GenBank/DDBJ whole genome shotgun (WGS) entry which is preliminary data.</text>
</comment>
<reference evidence="1 2" key="1">
    <citation type="journal article" date="2021" name="Int. J. Syst. Evol. Microbiol.">
        <title>Reticulibacter mediterranei gen. nov., sp. nov., within the new family Reticulibacteraceae fam. nov., and Ktedonospora formicarum gen. nov., sp. nov., Ktedonobacter robiniae sp. nov., Dictyobacter formicarum sp. nov. and Dictyobacter arantiisoli sp. nov., belonging to the class Ktedonobacteria.</title>
        <authorList>
            <person name="Yabe S."/>
            <person name="Zheng Y."/>
            <person name="Wang C.M."/>
            <person name="Sakai Y."/>
            <person name="Abe K."/>
            <person name="Yokota A."/>
            <person name="Donadio S."/>
            <person name="Cavaletti L."/>
            <person name="Monciardini P."/>
        </authorList>
    </citation>
    <scope>NUCLEOTIDE SEQUENCE [LARGE SCALE GENOMIC DNA]</scope>
    <source>
        <strain evidence="1 2">SOSP1-30</strain>
    </source>
</reference>
<accession>A0ABQ3UUS7</accession>
<keyword evidence="2" id="KW-1185">Reference proteome</keyword>
<evidence type="ECO:0000313" key="1">
    <source>
        <dbReference type="EMBL" id="GHO56586.1"/>
    </source>
</evidence>
<dbReference type="InterPro" id="IPR016181">
    <property type="entry name" value="Acyl_CoA_acyltransferase"/>
</dbReference>
<protein>
    <recommendedName>
        <fullName evidence="3">N-acetyltransferase domain-containing protein</fullName>
    </recommendedName>
</protein>
<dbReference type="Proteomes" id="UP000654345">
    <property type="component" value="Unassembled WGS sequence"/>
</dbReference>
<evidence type="ECO:0000313" key="2">
    <source>
        <dbReference type="Proteomes" id="UP000654345"/>
    </source>
</evidence>
<name>A0ABQ3UUS7_9CHLR</name>
<organism evidence="1 2">
    <name type="scientific">Ktedonobacter robiniae</name>
    <dbReference type="NCBI Taxonomy" id="2778365"/>
    <lineage>
        <taxon>Bacteria</taxon>
        <taxon>Bacillati</taxon>
        <taxon>Chloroflexota</taxon>
        <taxon>Ktedonobacteria</taxon>
        <taxon>Ktedonobacterales</taxon>
        <taxon>Ktedonobacteraceae</taxon>
        <taxon>Ktedonobacter</taxon>
    </lineage>
</organism>